<name>A0ABS8Y767_DATST</name>
<keyword evidence="2" id="KW-1185">Reference proteome</keyword>
<evidence type="ECO:0000313" key="1">
    <source>
        <dbReference type="EMBL" id="MCE5166872.1"/>
    </source>
</evidence>
<gene>
    <name evidence="1" type="ORF">HAX54_028434</name>
</gene>
<organism evidence="1 2">
    <name type="scientific">Datura stramonium</name>
    <name type="common">Jimsonweed</name>
    <name type="synonym">Common thornapple</name>
    <dbReference type="NCBI Taxonomy" id="4076"/>
    <lineage>
        <taxon>Eukaryota</taxon>
        <taxon>Viridiplantae</taxon>
        <taxon>Streptophyta</taxon>
        <taxon>Embryophyta</taxon>
        <taxon>Tracheophyta</taxon>
        <taxon>Spermatophyta</taxon>
        <taxon>Magnoliopsida</taxon>
        <taxon>eudicotyledons</taxon>
        <taxon>Gunneridae</taxon>
        <taxon>Pentapetalae</taxon>
        <taxon>asterids</taxon>
        <taxon>lamiids</taxon>
        <taxon>Solanales</taxon>
        <taxon>Solanaceae</taxon>
        <taxon>Solanoideae</taxon>
        <taxon>Datureae</taxon>
        <taxon>Datura</taxon>
    </lineage>
</organism>
<comment type="caution">
    <text evidence="1">The sequence shown here is derived from an EMBL/GenBank/DDBJ whole genome shotgun (WGS) entry which is preliminary data.</text>
</comment>
<reference evidence="1 2" key="1">
    <citation type="journal article" date="2021" name="BMC Genomics">
        <title>Datura genome reveals duplications of psychoactive alkaloid biosynthetic genes and high mutation rate following tissue culture.</title>
        <authorList>
            <person name="Rajewski A."/>
            <person name="Carter-House D."/>
            <person name="Stajich J."/>
            <person name="Litt A."/>
        </authorList>
    </citation>
    <scope>NUCLEOTIDE SEQUENCE [LARGE SCALE GENOMIC DNA]</scope>
    <source>
        <strain evidence="1">AR-01</strain>
    </source>
</reference>
<accession>A0ABS8Y767</accession>
<protein>
    <submittedName>
        <fullName evidence="1">Uncharacterized protein</fullName>
    </submittedName>
</protein>
<dbReference type="EMBL" id="JACEIK010034957">
    <property type="protein sequence ID" value="MCE5166872.1"/>
    <property type="molecule type" value="Genomic_DNA"/>
</dbReference>
<sequence>MGRRRPRKIVIQLQELNKDLEEACSGVFVDHKGSTQKIQIRDESSPNTMEVSGNQADKGKRTMGALGLRLTAGRSSPHQENQTPVETTKEEKDPPIEVMEGFVGSGRHFTKAKLETIVPTSDGTRQMNGWQEVIDRKTERSNQRQDVQRVLEINVFNYMLNMEEIDNGSMEVKDDPD</sequence>
<dbReference type="Proteomes" id="UP000823775">
    <property type="component" value="Unassembled WGS sequence"/>
</dbReference>
<evidence type="ECO:0000313" key="2">
    <source>
        <dbReference type="Proteomes" id="UP000823775"/>
    </source>
</evidence>
<proteinExistence type="predicted"/>